<name>A0A2P5XK82_GOSBA</name>
<dbReference type="Pfam" id="PF00450">
    <property type="entry name" value="Peptidase_S10"/>
    <property type="match status" value="1"/>
</dbReference>
<reference evidence="3 4" key="1">
    <citation type="submission" date="2015-01" db="EMBL/GenBank/DDBJ databases">
        <title>Genome of allotetraploid Gossypium barbadense reveals genomic plasticity and fiber elongation in cotton evolution.</title>
        <authorList>
            <person name="Chen X."/>
            <person name="Liu X."/>
            <person name="Zhao B."/>
            <person name="Zheng H."/>
            <person name="Hu Y."/>
            <person name="Lu G."/>
            <person name="Yang C."/>
            <person name="Chen J."/>
            <person name="Shan C."/>
            <person name="Zhang L."/>
            <person name="Zhou Y."/>
            <person name="Wang L."/>
            <person name="Guo W."/>
            <person name="Bai Y."/>
            <person name="Ruan J."/>
            <person name="Shangguan X."/>
            <person name="Mao Y."/>
            <person name="Jiang J."/>
            <person name="Zhu Y."/>
            <person name="Lei J."/>
            <person name="Kang H."/>
            <person name="Chen S."/>
            <person name="He X."/>
            <person name="Wang R."/>
            <person name="Wang Y."/>
            <person name="Chen J."/>
            <person name="Wang L."/>
            <person name="Yu S."/>
            <person name="Wang B."/>
            <person name="Wei J."/>
            <person name="Song S."/>
            <person name="Lu X."/>
            <person name="Gao Z."/>
            <person name="Gu W."/>
            <person name="Deng X."/>
            <person name="Ma D."/>
            <person name="Wang S."/>
            <person name="Liang W."/>
            <person name="Fang L."/>
            <person name="Cai C."/>
            <person name="Zhu X."/>
            <person name="Zhou B."/>
            <person name="Zhang Y."/>
            <person name="Chen Z."/>
            <person name="Xu S."/>
            <person name="Zhu R."/>
            <person name="Wang S."/>
            <person name="Zhang T."/>
            <person name="Zhao G."/>
        </authorList>
    </citation>
    <scope>NUCLEOTIDE SEQUENCE [LARGE SCALE GENOMIC DNA]</scope>
    <source>
        <strain evidence="4">cv. Xinhai21</strain>
        <tissue evidence="3">Leaf</tissue>
    </source>
</reference>
<dbReference type="AlphaFoldDB" id="A0A2P5XK82"/>
<organism evidence="3 4">
    <name type="scientific">Gossypium barbadense</name>
    <name type="common">Sea Island cotton</name>
    <name type="synonym">Hibiscus barbadensis</name>
    <dbReference type="NCBI Taxonomy" id="3634"/>
    <lineage>
        <taxon>Eukaryota</taxon>
        <taxon>Viridiplantae</taxon>
        <taxon>Streptophyta</taxon>
        <taxon>Embryophyta</taxon>
        <taxon>Tracheophyta</taxon>
        <taxon>Spermatophyta</taxon>
        <taxon>Magnoliopsida</taxon>
        <taxon>eudicotyledons</taxon>
        <taxon>Gunneridae</taxon>
        <taxon>Pentapetalae</taxon>
        <taxon>rosids</taxon>
        <taxon>malvids</taxon>
        <taxon>Malvales</taxon>
        <taxon>Malvaceae</taxon>
        <taxon>Malvoideae</taxon>
        <taxon>Gossypium</taxon>
    </lineage>
</organism>
<feature type="signal peptide" evidence="2">
    <location>
        <begin position="1"/>
        <end position="24"/>
    </location>
</feature>
<feature type="chain" id="PRO_5015133832" evidence="2">
    <location>
        <begin position="25"/>
        <end position="99"/>
    </location>
</feature>
<evidence type="ECO:0000256" key="1">
    <source>
        <dbReference type="ARBA" id="ARBA00009431"/>
    </source>
</evidence>
<dbReference type="InterPro" id="IPR029058">
    <property type="entry name" value="AB_hydrolase_fold"/>
</dbReference>
<dbReference type="OrthoDB" id="1000982at2759"/>
<evidence type="ECO:0000313" key="3">
    <source>
        <dbReference type="EMBL" id="PPS03751.1"/>
    </source>
</evidence>
<dbReference type="Gene3D" id="3.40.50.1820">
    <property type="entry name" value="alpha/beta hydrolase"/>
    <property type="match status" value="1"/>
</dbReference>
<gene>
    <name evidence="3" type="ORF">GOBAR_AA16923</name>
</gene>
<dbReference type="SUPFAM" id="SSF53474">
    <property type="entry name" value="alpha/beta-Hydrolases"/>
    <property type="match status" value="1"/>
</dbReference>
<comment type="similarity">
    <text evidence="1">Belongs to the peptidase S10 family.</text>
</comment>
<evidence type="ECO:0000256" key="2">
    <source>
        <dbReference type="SAM" id="SignalP"/>
    </source>
</evidence>
<keyword evidence="2" id="KW-0732">Signal</keyword>
<dbReference type="GO" id="GO:0004185">
    <property type="term" value="F:serine-type carboxypeptidase activity"/>
    <property type="evidence" value="ECO:0007669"/>
    <property type="project" value="InterPro"/>
</dbReference>
<proteinExistence type="inferred from homology"/>
<accession>A0A2P5XK82</accession>
<dbReference type="InterPro" id="IPR001563">
    <property type="entry name" value="Peptidase_S10"/>
</dbReference>
<evidence type="ECO:0000313" key="4">
    <source>
        <dbReference type="Proteomes" id="UP000239757"/>
    </source>
</evidence>
<sequence length="99" mass="11546">MAKLSPCFLLCCFLFIHIPTFTQSRQPSYAEQQETDRVTNLPGQPPLKFRHYAGYVKLRPQDSKALFYWFFEAQDGVSNKPLVLWLNGGWHLLYIALHT</sequence>
<dbReference type="GO" id="GO:0006508">
    <property type="term" value="P:proteolysis"/>
    <property type="evidence" value="ECO:0007669"/>
    <property type="project" value="InterPro"/>
</dbReference>
<dbReference type="EMBL" id="KZ664699">
    <property type="protein sequence ID" value="PPS03751.1"/>
    <property type="molecule type" value="Genomic_DNA"/>
</dbReference>
<protein>
    <submittedName>
        <fullName evidence="3">Uncharacterized protein</fullName>
    </submittedName>
</protein>
<dbReference type="Proteomes" id="UP000239757">
    <property type="component" value="Unassembled WGS sequence"/>
</dbReference>